<dbReference type="SUPFAM" id="SSF53335">
    <property type="entry name" value="S-adenosyl-L-methionine-dependent methyltransferases"/>
    <property type="match status" value="1"/>
</dbReference>
<dbReference type="Pfam" id="PF00145">
    <property type="entry name" value="DNA_methylase"/>
    <property type="match status" value="1"/>
</dbReference>
<feature type="active site" evidence="7">
    <location>
        <position position="78"/>
    </location>
</feature>
<name>A0ABW0Q2E1_9HYPH</name>
<dbReference type="GO" id="GO:0032259">
    <property type="term" value="P:methylation"/>
    <property type="evidence" value="ECO:0007669"/>
    <property type="project" value="UniProtKB-KW"/>
</dbReference>
<organism evidence="9 10">
    <name type="scientific">Kaistia terrae</name>
    <dbReference type="NCBI Taxonomy" id="537017"/>
    <lineage>
        <taxon>Bacteria</taxon>
        <taxon>Pseudomonadati</taxon>
        <taxon>Pseudomonadota</taxon>
        <taxon>Alphaproteobacteria</taxon>
        <taxon>Hyphomicrobiales</taxon>
        <taxon>Kaistiaceae</taxon>
        <taxon>Kaistia</taxon>
    </lineage>
</organism>
<dbReference type="PANTHER" id="PTHR10629">
    <property type="entry name" value="CYTOSINE-SPECIFIC METHYLTRANSFERASE"/>
    <property type="match status" value="1"/>
</dbReference>
<accession>A0ABW0Q2E1</accession>
<dbReference type="PANTHER" id="PTHR10629:SF52">
    <property type="entry name" value="DNA (CYTOSINE-5)-METHYLTRANSFERASE 1"/>
    <property type="match status" value="1"/>
</dbReference>
<gene>
    <name evidence="9" type="ORF">ACFPP9_23905</name>
</gene>
<evidence type="ECO:0000313" key="9">
    <source>
        <dbReference type="EMBL" id="MFC5518838.1"/>
    </source>
</evidence>
<comment type="similarity">
    <text evidence="7 8">Belongs to the class I-like SAM-binding methyltransferase superfamily. C5-methyltransferase family.</text>
</comment>
<dbReference type="EC" id="2.1.1.37" evidence="1"/>
<reference evidence="10" key="1">
    <citation type="journal article" date="2019" name="Int. J. Syst. Evol. Microbiol.">
        <title>The Global Catalogue of Microorganisms (GCM) 10K type strain sequencing project: providing services to taxonomists for standard genome sequencing and annotation.</title>
        <authorList>
            <consortium name="The Broad Institute Genomics Platform"/>
            <consortium name="The Broad Institute Genome Sequencing Center for Infectious Disease"/>
            <person name="Wu L."/>
            <person name="Ma J."/>
        </authorList>
    </citation>
    <scope>NUCLEOTIDE SEQUENCE [LARGE SCALE GENOMIC DNA]</scope>
    <source>
        <strain evidence="10">KACC 12633</strain>
    </source>
</reference>
<dbReference type="RefSeq" id="WP_266346577.1">
    <property type="nucleotide sequence ID" value="NZ_JAPKNH010000031.1"/>
</dbReference>
<keyword evidence="3 7" id="KW-0808">Transferase</keyword>
<dbReference type="Gene3D" id="3.40.50.150">
    <property type="entry name" value="Vaccinia Virus protein VP39"/>
    <property type="match status" value="1"/>
</dbReference>
<evidence type="ECO:0000256" key="4">
    <source>
        <dbReference type="ARBA" id="ARBA00022691"/>
    </source>
</evidence>
<sequence length="257" mass="27840">MSLRVLDLFSGIGAFSLGLERTGGFETVAFCEIEPFPRRVLAKHWPEVPCYHDIRELTAAGLAADGISVDAICGGFPCQNVSSAAAVHGGDTSLDGIKSGLWFEYSRLIDELRPRVAFIENVDRLAGDGLDRVLRSLAALGYDAQWDVVPGWFVGAPQARKRIWIVAYPAGERMEGLFESVRVGSPGQGWPGGTPHLLDIANSAFGGDDRFPQPLLRGMDDRPVNWVDRLHACGNAVIPAIPELIGRAYLDAERLAA</sequence>
<evidence type="ECO:0000256" key="8">
    <source>
        <dbReference type="RuleBase" id="RU000416"/>
    </source>
</evidence>
<dbReference type="NCBIfam" id="TIGR00675">
    <property type="entry name" value="dcm"/>
    <property type="match status" value="1"/>
</dbReference>
<evidence type="ECO:0000256" key="6">
    <source>
        <dbReference type="ARBA" id="ARBA00047422"/>
    </source>
</evidence>
<dbReference type="EMBL" id="JBHSML010000022">
    <property type="protein sequence ID" value="MFC5518838.1"/>
    <property type="molecule type" value="Genomic_DNA"/>
</dbReference>
<evidence type="ECO:0000256" key="1">
    <source>
        <dbReference type="ARBA" id="ARBA00011975"/>
    </source>
</evidence>
<dbReference type="InterPro" id="IPR001525">
    <property type="entry name" value="C5_MeTfrase"/>
</dbReference>
<protein>
    <recommendedName>
        <fullName evidence="1">DNA (cytosine-5-)-methyltransferase</fullName>
        <ecNumber evidence="1">2.1.1.37</ecNumber>
    </recommendedName>
</protein>
<keyword evidence="10" id="KW-1185">Reference proteome</keyword>
<dbReference type="GO" id="GO:0003886">
    <property type="term" value="F:DNA (cytosine-5-)-methyltransferase activity"/>
    <property type="evidence" value="ECO:0007669"/>
    <property type="project" value="UniProtKB-EC"/>
</dbReference>
<proteinExistence type="inferred from homology"/>
<keyword evidence="2 7" id="KW-0489">Methyltransferase</keyword>
<comment type="catalytic activity">
    <reaction evidence="6">
        <text>a 2'-deoxycytidine in DNA + S-adenosyl-L-methionine = a 5-methyl-2'-deoxycytidine in DNA + S-adenosyl-L-homocysteine + H(+)</text>
        <dbReference type="Rhea" id="RHEA:13681"/>
        <dbReference type="Rhea" id="RHEA-COMP:11369"/>
        <dbReference type="Rhea" id="RHEA-COMP:11370"/>
        <dbReference type="ChEBI" id="CHEBI:15378"/>
        <dbReference type="ChEBI" id="CHEBI:57856"/>
        <dbReference type="ChEBI" id="CHEBI:59789"/>
        <dbReference type="ChEBI" id="CHEBI:85452"/>
        <dbReference type="ChEBI" id="CHEBI:85454"/>
        <dbReference type="EC" id="2.1.1.37"/>
    </reaction>
</comment>
<keyword evidence="5" id="KW-0680">Restriction system</keyword>
<evidence type="ECO:0000256" key="5">
    <source>
        <dbReference type="ARBA" id="ARBA00022747"/>
    </source>
</evidence>
<dbReference type="Proteomes" id="UP001596150">
    <property type="component" value="Unassembled WGS sequence"/>
</dbReference>
<evidence type="ECO:0000313" key="10">
    <source>
        <dbReference type="Proteomes" id="UP001596150"/>
    </source>
</evidence>
<evidence type="ECO:0000256" key="3">
    <source>
        <dbReference type="ARBA" id="ARBA00022679"/>
    </source>
</evidence>
<evidence type="ECO:0000256" key="2">
    <source>
        <dbReference type="ARBA" id="ARBA00022603"/>
    </source>
</evidence>
<dbReference type="InterPro" id="IPR029063">
    <property type="entry name" value="SAM-dependent_MTases_sf"/>
</dbReference>
<evidence type="ECO:0000256" key="7">
    <source>
        <dbReference type="PROSITE-ProRule" id="PRU01016"/>
    </source>
</evidence>
<dbReference type="InterPro" id="IPR050390">
    <property type="entry name" value="C5-Methyltransferase"/>
</dbReference>
<dbReference type="PROSITE" id="PS51679">
    <property type="entry name" value="SAM_MT_C5"/>
    <property type="match status" value="1"/>
</dbReference>
<keyword evidence="4 7" id="KW-0949">S-adenosyl-L-methionine</keyword>
<dbReference type="PRINTS" id="PR00105">
    <property type="entry name" value="C5METTRFRASE"/>
</dbReference>
<comment type="caution">
    <text evidence="9">The sequence shown here is derived from an EMBL/GenBank/DDBJ whole genome shotgun (WGS) entry which is preliminary data.</text>
</comment>